<dbReference type="Pfam" id="PF00535">
    <property type="entry name" value="Glycos_transf_2"/>
    <property type="match status" value="2"/>
</dbReference>
<keyword evidence="3" id="KW-0808">Transferase</keyword>
<sequence length="1037" mass="114219">MDNTIRDAPEDIQARRLITLGLFDRVFYQAQCRVEFDSDLAAARHAIRWGAKRGWAFHPLVEPDYLPIGWTTAWKERGNFRRLLERLINTAEPRDLSPLFSPRRWLELHPDAGTHPAGALGHFLETARPDTVLPTPEDFLGAPPSWGRVREEALRRADEYGHQLARVRKRTIDVWNARDHADWLRRWAAAPVPRFADRPAVSVVMPVKDRPQIVVDAIASIQAQTHRDWELLVVDDGSTDHTPQVLHELAGQDPRIRVFELPVSGGAAAARNVGIRQARGIYTTFLDSDNVWEPVFLQLSLAAMHGQGLRVAHAVAEVTVGGPATYLAFQGDYDDLIIKNHVPLIVLVAETQLLREVGGLDESFRRWMDHDLVLRLSRRTPITLLPFIGARYDSVEGSADRITRTESDNWEFAALGKNLVDWQAEEERLGERVRGRTSILMPTFRDFTMTRRAVLAVLAQADAAQANVEVVVIDNGSQRSVSALLWATFAGDARVVVRRLARNYNFAGGCNAAFAYSTGARVVFLNNDTVVRADWLEPLVAPLADPDVLGTQPLLLFPDDTVQSAGTVFLADERVASPFLPGHPAEDARRDSGGGFEAVTAAALAMRAEDVIALHGFDCLYANGMEDVDLCLRARERNPRGFFSVIHDSVVTHYESRTPGRGTYIAENRRIFLDRWRGRLPAGTDGRDRYLAVGFEVAAVQGDGSPYPAPRAVLSRPGSALERATAQRVPQRLRWSINISSVPGPGGDRWGDSHFAAALTGALGALQQEPVVFRHGAHDSSVAHLSDVVLTLRGLTPAHPQPGAVNVLWVISHPDLVDVREVQQFDIVASASPAWAEAMSRTSGRPVHVVYQATDPSLFAPRFVRDDGHSVLFVGGTRGQESRQIVSDALEAQVELAVYGPGWAGRLPDGVLQAAYLENVDLSNAYGSAGVVLNDHWPDMAANGFLNNRLFDAVASGARVISDRVDGIEELFRGSVRTYATVEELAYLCSGAGRLSFAPAAERIEVAERIRAEHSFAARAEQLLMLVQDALRERARG</sequence>
<evidence type="ECO:0000259" key="1">
    <source>
        <dbReference type="Pfam" id="PF00535"/>
    </source>
</evidence>
<dbReference type="Proteomes" id="UP001164693">
    <property type="component" value="Chromosome"/>
</dbReference>
<protein>
    <submittedName>
        <fullName evidence="3">Glycosyltransferase</fullName>
        <ecNumber evidence="3">2.4.-.-</ecNumber>
    </submittedName>
</protein>
<feature type="domain" description="Glycosyltransferase 2-like" evidence="1">
    <location>
        <begin position="438"/>
        <end position="548"/>
    </location>
</feature>
<dbReference type="PANTHER" id="PTHR43685:SF2">
    <property type="entry name" value="GLYCOSYLTRANSFERASE 2-LIKE DOMAIN-CONTAINING PROTEIN"/>
    <property type="match status" value="1"/>
</dbReference>
<proteinExistence type="predicted"/>
<keyword evidence="3" id="KW-0328">Glycosyltransferase</keyword>
<evidence type="ECO:0000313" key="4">
    <source>
        <dbReference type="Proteomes" id="UP001164693"/>
    </source>
</evidence>
<dbReference type="RefSeq" id="WP_269442555.1">
    <property type="nucleotide sequence ID" value="NZ_CP097463.1"/>
</dbReference>
<dbReference type="Gene3D" id="3.90.550.10">
    <property type="entry name" value="Spore Coat Polysaccharide Biosynthesis Protein SpsA, Chain A"/>
    <property type="match status" value="2"/>
</dbReference>
<organism evidence="3 4">
    <name type="scientific">Jatrophihabitans cynanchi</name>
    <dbReference type="NCBI Taxonomy" id="2944128"/>
    <lineage>
        <taxon>Bacteria</taxon>
        <taxon>Bacillati</taxon>
        <taxon>Actinomycetota</taxon>
        <taxon>Actinomycetes</taxon>
        <taxon>Jatrophihabitantales</taxon>
        <taxon>Jatrophihabitantaceae</taxon>
        <taxon>Jatrophihabitans</taxon>
    </lineage>
</organism>
<dbReference type="GO" id="GO:0016757">
    <property type="term" value="F:glycosyltransferase activity"/>
    <property type="evidence" value="ECO:0007669"/>
    <property type="project" value="UniProtKB-KW"/>
</dbReference>
<keyword evidence="4" id="KW-1185">Reference proteome</keyword>
<name>A0ABY7JUI1_9ACTN</name>
<dbReference type="Pfam" id="PF13524">
    <property type="entry name" value="Glyco_trans_1_2"/>
    <property type="match status" value="1"/>
</dbReference>
<dbReference type="PANTHER" id="PTHR43685">
    <property type="entry name" value="GLYCOSYLTRANSFERASE"/>
    <property type="match status" value="1"/>
</dbReference>
<dbReference type="InterPro" id="IPR001173">
    <property type="entry name" value="Glyco_trans_2-like"/>
</dbReference>
<feature type="domain" description="Glycosyltransferase 2-like" evidence="1">
    <location>
        <begin position="202"/>
        <end position="311"/>
    </location>
</feature>
<dbReference type="EC" id="2.4.-.-" evidence="3"/>
<gene>
    <name evidence="3" type="ORF">M6B22_16000</name>
</gene>
<dbReference type="EMBL" id="CP097463">
    <property type="protein sequence ID" value="WAX56029.1"/>
    <property type="molecule type" value="Genomic_DNA"/>
</dbReference>
<feature type="domain" description="Spore protein YkvP/CgeB glycosyl transferase-like" evidence="2">
    <location>
        <begin position="889"/>
        <end position="1024"/>
    </location>
</feature>
<dbReference type="InterPro" id="IPR050834">
    <property type="entry name" value="Glycosyltransf_2"/>
</dbReference>
<accession>A0ABY7JUI1</accession>
<evidence type="ECO:0000313" key="3">
    <source>
        <dbReference type="EMBL" id="WAX56029.1"/>
    </source>
</evidence>
<reference evidence="3" key="1">
    <citation type="submission" date="2022-05" db="EMBL/GenBank/DDBJ databases">
        <title>Jatrophihabitans sp. SB3-54 whole genome sequence.</title>
        <authorList>
            <person name="Suh M.K."/>
            <person name="Eom M.K."/>
            <person name="Kim J.S."/>
            <person name="Kim H.S."/>
            <person name="Do H.E."/>
            <person name="Shin Y.K."/>
            <person name="Lee J.-S."/>
        </authorList>
    </citation>
    <scope>NUCLEOTIDE SEQUENCE</scope>
    <source>
        <strain evidence="3">SB3-54</strain>
    </source>
</reference>
<evidence type="ECO:0000259" key="2">
    <source>
        <dbReference type="Pfam" id="PF13524"/>
    </source>
</evidence>
<dbReference type="InterPro" id="IPR029044">
    <property type="entry name" value="Nucleotide-diphossugar_trans"/>
</dbReference>
<dbReference type="SUPFAM" id="SSF53448">
    <property type="entry name" value="Nucleotide-diphospho-sugar transferases"/>
    <property type="match status" value="2"/>
</dbReference>
<dbReference type="InterPro" id="IPR055259">
    <property type="entry name" value="YkvP/CgeB_Glyco_trans-like"/>
</dbReference>